<evidence type="ECO:0000313" key="1">
    <source>
        <dbReference type="EMBL" id="HHH12978.1"/>
    </source>
</evidence>
<dbReference type="Proteomes" id="UP000886100">
    <property type="component" value="Unassembled WGS sequence"/>
</dbReference>
<organism evidence="1">
    <name type="scientific">Thiolapillus brandeum</name>
    <dbReference type="NCBI Taxonomy" id="1076588"/>
    <lineage>
        <taxon>Bacteria</taxon>
        <taxon>Pseudomonadati</taxon>
        <taxon>Pseudomonadota</taxon>
        <taxon>Gammaproteobacteria</taxon>
        <taxon>Chromatiales</taxon>
        <taxon>Sedimenticolaceae</taxon>
        <taxon>Thiolapillus</taxon>
    </lineage>
</organism>
<reference evidence="1" key="1">
    <citation type="journal article" date="2020" name="mSystems">
        <title>Genome- and Community-Level Interaction Insights into Carbon Utilization and Element Cycling Functions of Hydrothermarchaeota in Hydrothermal Sediment.</title>
        <authorList>
            <person name="Zhou Z."/>
            <person name="Liu Y."/>
            <person name="Xu W."/>
            <person name="Pan J."/>
            <person name="Luo Z.H."/>
            <person name="Li M."/>
        </authorList>
    </citation>
    <scope>NUCLEOTIDE SEQUENCE [LARGE SCALE GENOMIC DNA]</scope>
    <source>
        <strain evidence="1">HyVt-535</strain>
    </source>
</reference>
<name>A0A7C5MUL4_9GAMM</name>
<gene>
    <name evidence="1" type="ORF">ENJ98_01965</name>
</gene>
<accession>A0A7C5MUL4</accession>
<dbReference type="AlphaFoldDB" id="A0A7C5MUL4"/>
<proteinExistence type="predicted"/>
<sequence length="185" mass="21741">MALRIKSRWHGEGERSLAEIAGALAFIAWRLAQDKAINLHGEDFVYENDRQRMDVIIEYLVFQLQIMDRLAHQRLELTDEERQELIVAVARKMGEIVEDNSIDLFGPGEHLQAFFDRINERAAEYAEYRYTDDGPSYPFLRHLGYEIQQIMGESQENRWVIDQVMDKDGVEVDRKLSRAMMDLFE</sequence>
<comment type="caution">
    <text evidence="1">The sequence shown here is derived from an EMBL/GenBank/DDBJ whole genome shotgun (WGS) entry which is preliminary data.</text>
</comment>
<protein>
    <submittedName>
        <fullName evidence="1">Uncharacterized protein</fullName>
    </submittedName>
</protein>
<dbReference type="EMBL" id="DROM01000125">
    <property type="protein sequence ID" value="HHH12978.1"/>
    <property type="molecule type" value="Genomic_DNA"/>
</dbReference>